<dbReference type="Gramene" id="RZC76612">
    <property type="protein sequence ID" value="RZC76612"/>
    <property type="gene ID" value="C5167_000708"/>
</dbReference>
<gene>
    <name evidence="2" type="ORF">C5167_000708</name>
</gene>
<sequence length="209" mass="23873">MLNTAQLRGFKGKEGDGNYLSISLLKQWWFSSSSGFWLKLLRGSSSDVNEKFDFKCYCCKKSGVSCCESKGTDWDFRESKIMTGDSADMDLLMEGKLPHFRRSPRLIELTRQRDVPLQVHEFWLNKNRIYEVVKTRISEREKTTTLNFVYDFATTRTDVGKLDRSGKGSSNSQGNAESSGNTIFIHGSPKIVEQLVDADRERGEKCCHE</sequence>
<dbReference type="EMBL" id="CM010723">
    <property type="protein sequence ID" value="RZC76612.1"/>
    <property type="molecule type" value="Genomic_DNA"/>
</dbReference>
<protein>
    <submittedName>
        <fullName evidence="2">Uncharacterized protein</fullName>
    </submittedName>
</protein>
<evidence type="ECO:0000256" key="1">
    <source>
        <dbReference type="SAM" id="MobiDB-lite"/>
    </source>
</evidence>
<feature type="region of interest" description="Disordered" evidence="1">
    <location>
        <begin position="160"/>
        <end position="183"/>
    </location>
</feature>
<accession>A0A4Y7KW48</accession>
<feature type="compositionally biased region" description="Polar residues" evidence="1">
    <location>
        <begin position="167"/>
        <end position="182"/>
    </location>
</feature>
<proteinExistence type="predicted"/>
<organism evidence="2 3">
    <name type="scientific">Papaver somniferum</name>
    <name type="common">Opium poppy</name>
    <dbReference type="NCBI Taxonomy" id="3469"/>
    <lineage>
        <taxon>Eukaryota</taxon>
        <taxon>Viridiplantae</taxon>
        <taxon>Streptophyta</taxon>
        <taxon>Embryophyta</taxon>
        <taxon>Tracheophyta</taxon>
        <taxon>Spermatophyta</taxon>
        <taxon>Magnoliopsida</taxon>
        <taxon>Ranunculales</taxon>
        <taxon>Papaveraceae</taxon>
        <taxon>Papaveroideae</taxon>
        <taxon>Papaver</taxon>
    </lineage>
</organism>
<name>A0A4Y7KW48_PAPSO</name>
<dbReference type="AlphaFoldDB" id="A0A4Y7KW48"/>
<reference evidence="2 3" key="1">
    <citation type="journal article" date="2018" name="Science">
        <title>The opium poppy genome and morphinan production.</title>
        <authorList>
            <person name="Guo L."/>
            <person name="Winzer T."/>
            <person name="Yang X."/>
            <person name="Li Y."/>
            <person name="Ning Z."/>
            <person name="He Z."/>
            <person name="Teodor R."/>
            <person name="Lu Y."/>
            <person name="Bowser T.A."/>
            <person name="Graham I.A."/>
            <person name="Ye K."/>
        </authorList>
    </citation>
    <scope>NUCLEOTIDE SEQUENCE [LARGE SCALE GENOMIC DNA]</scope>
    <source>
        <strain evidence="3">cv. HN1</strain>
        <tissue evidence="2">Leaves</tissue>
    </source>
</reference>
<dbReference type="Proteomes" id="UP000316621">
    <property type="component" value="Chromosome 9"/>
</dbReference>
<evidence type="ECO:0000313" key="3">
    <source>
        <dbReference type="Proteomes" id="UP000316621"/>
    </source>
</evidence>
<keyword evidence="3" id="KW-1185">Reference proteome</keyword>
<evidence type="ECO:0000313" key="2">
    <source>
        <dbReference type="EMBL" id="RZC76612.1"/>
    </source>
</evidence>